<comment type="caution">
    <text evidence="1">The sequence shown here is derived from an EMBL/GenBank/DDBJ whole genome shotgun (WGS) entry which is preliminary data.</text>
</comment>
<dbReference type="Proteomes" id="UP000598996">
    <property type="component" value="Unassembled WGS sequence"/>
</dbReference>
<name>A0ABS1VLP5_9ACTN</name>
<dbReference type="EMBL" id="JAENHO010000004">
    <property type="protein sequence ID" value="MBL7255559.1"/>
    <property type="molecule type" value="Genomic_DNA"/>
</dbReference>
<sequence>MPPRISSPDVPEPDSADTEDTFLDKLEMLRTAQGLTYRELSERSHAVAGDPRHPHGIGFSSSVLTSWIKHRALPSNTEYVRAWVRACGITNTEPWTKVHTRLLVARRKTSVAEPLPVEEPRAKQTRRPAVGRPRWRAAALVGPLVLLGLAAADSGRGGPPAPTCAAQQTRSTDAFSYTFTPCWGGAAAQLWFRDDKADRRCVRAEITFGRLPGAPNVWAAPRRACPSGESHSYVVSSPPESTGATVTIVLEAP</sequence>
<evidence type="ECO:0000313" key="2">
    <source>
        <dbReference type="Proteomes" id="UP000598996"/>
    </source>
</evidence>
<dbReference type="InterPro" id="IPR001387">
    <property type="entry name" value="Cro/C1-type_HTH"/>
</dbReference>
<reference evidence="1 2" key="1">
    <citation type="submission" date="2021-01" db="EMBL/GenBank/DDBJ databases">
        <title>Actinoplanes sp. nov. LDG1-01 isolated from lichen.</title>
        <authorList>
            <person name="Saeng-In P."/>
            <person name="Phongsopitanun W."/>
            <person name="Kanchanasin P."/>
            <person name="Yuki M."/>
            <person name="Kudo T."/>
            <person name="Ohkuma M."/>
            <person name="Tanasupawat S."/>
        </authorList>
    </citation>
    <scope>NUCLEOTIDE SEQUENCE [LARGE SCALE GENOMIC DNA]</scope>
    <source>
        <strain evidence="1 2">LDG1-01</strain>
    </source>
</reference>
<protein>
    <submittedName>
        <fullName evidence="1">Helix-turn-helix transcriptional regulator</fullName>
    </submittedName>
</protein>
<dbReference type="RefSeq" id="WP_202992067.1">
    <property type="nucleotide sequence ID" value="NZ_JAENHO010000004.1"/>
</dbReference>
<organism evidence="1 2">
    <name type="scientific">Paractinoplanes lichenicola</name>
    <dbReference type="NCBI Taxonomy" id="2802976"/>
    <lineage>
        <taxon>Bacteria</taxon>
        <taxon>Bacillati</taxon>
        <taxon>Actinomycetota</taxon>
        <taxon>Actinomycetes</taxon>
        <taxon>Micromonosporales</taxon>
        <taxon>Micromonosporaceae</taxon>
        <taxon>Paractinoplanes</taxon>
    </lineage>
</organism>
<proteinExistence type="predicted"/>
<accession>A0ABS1VLP5</accession>
<gene>
    <name evidence="1" type="ORF">JKJ07_14735</name>
</gene>
<keyword evidence="2" id="KW-1185">Reference proteome</keyword>
<dbReference type="CDD" id="cd00093">
    <property type="entry name" value="HTH_XRE"/>
    <property type="match status" value="1"/>
</dbReference>
<evidence type="ECO:0000313" key="1">
    <source>
        <dbReference type="EMBL" id="MBL7255559.1"/>
    </source>
</evidence>